<gene>
    <name evidence="1" type="ORF">J2S15_002338</name>
</gene>
<protein>
    <submittedName>
        <fullName evidence="1">Uncharacterized protein</fullName>
    </submittedName>
</protein>
<evidence type="ECO:0000313" key="1">
    <source>
        <dbReference type="EMBL" id="MDQ0361588.1"/>
    </source>
</evidence>
<dbReference type="Proteomes" id="UP001230220">
    <property type="component" value="Unassembled WGS sequence"/>
</dbReference>
<reference evidence="1 2" key="1">
    <citation type="submission" date="2023-07" db="EMBL/GenBank/DDBJ databases">
        <title>Genomic Encyclopedia of Type Strains, Phase IV (KMG-IV): sequencing the most valuable type-strain genomes for metagenomic binning, comparative biology and taxonomic classification.</title>
        <authorList>
            <person name="Goeker M."/>
        </authorList>
    </citation>
    <scope>NUCLEOTIDE SEQUENCE [LARGE SCALE GENOMIC DNA]</scope>
    <source>
        <strain evidence="1 2">DSM 16784</strain>
    </source>
</reference>
<organism evidence="1 2">
    <name type="scientific">Breznakia pachnodae</name>
    <dbReference type="NCBI Taxonomy" id="265178"/>
    <lineage>
        <taxon>Bacteria</taxon>
        <taxon>Bacillati</taxon>
        <taxon>Bacillota</taxon>
        <taxon>Erysipelotrichia</taxon>
        <taxon>Erysipelotrichales</taxon>
        <taxon>Erysipelotrichaceae</taxon>
        <taxon>Breznakia</taxon>
    </lineage>
</organism>
<dbReference type="EMBL" id="JAUSUR010000004">
    <property type="protein sequence ID" value="MDQ0361588.1"/>
    <property type="molecule type" value="Genomic_DNA"/>
</dbReference>
<evidence type="ECO:0000313" key="2">
    <source>
        <dbReference type="Proteomes" id="UP001230220"/>
    </source>
</evidence>
<proteinExistence type="predicted"/>
<sequence length="176" mass="21178">MKRNLEELIEMLQERYEQHDYIMEHGSTDRIHSDGTNLNLIRTQISAFKSLILNQDSNYSDEFMRKEIPPEVDYELNVKADEILEEGIRLCETIYSNSKLLEMLDTREALDGEAVHYLYHYLTHEAWNLPKYIEERNIVNIRRILIVDPFSEIDQCYEKYREFMDNNEVTNQMELF</sequence>
<dbReference type="RefSeq" id="WP_307408449.1">
    <property type="nucleotide sequence ID" value="NZ_JAUSUR010000004.1"/>
</dbReference>
<keyword evidence="2" id="KW-1185">Reference proteome</keyword>
<name>A0ABU0E3W0_9FIRM</name>
<comment type="caution">
    <text evidence="1">The sequence shown here is derived from an EMBL/GenBank/DDBJ whole genome shotgun (WGS) entry which is preliminary data.</text>
</comment>
<accession>A0ABU0E3W0</accession>